<keyword evidence="3" id="KW-1185">Reference proteome</keyword>
<dbReference type="Proteomes" id="UP000640426">
    <property type="component" value="Unassembled WGS sequence"/>
</dbReference>
<keyword evidence="1" id="KW-0732">Signal</keyword>
<proteinExistence type="predicted"/>
<dbReference type="RefSeq" id="WP_199037003.1">
    <property type="nucleotide sequence ID" value="NZ_JAELXS010000004.1"/>
</dbReference>
<feature type="chain" id="PRO_5046384516" evidence="1">
    <location>
        <begin position="20"/>
        <end position="114"/>
    </location>
</feature>
<evidence type="ECO:0000313" key="3">
    <source>
        <dbReference type="Proteomes" id="UP000640426"/>
    </source>
</evidence>
<evidence type="ECO:0000313" key="2">
    <source>
        <dbReference type="EMBL" id="MBJ6121831.1"/>
    </source>
</evidence>
<reference evidence="3" key="1">
    <citation type="submission" date="2020-12" db="EMBL/GenBank/DDBJ databases">
        <title>Hymenobacter sp.</title>
        <authorList>
            <person name="Kim M.K."/>
        </authorList>
    </citation>
    <scope>NUCLEOTIDE SEQUENCE [LARGE SCALE GENOMIC DNA]</scope>
    <source>
        <strain evidence="3">BT553</strain>
    </source>
</reference>
<evidence type="ECO:0000256" key="1">
    <source>
        <dbReference type="SAM" id="SignalP"/>
    </source>
</evidence>
<dbReference type="SUPFAM" id="SSF48452">
    <property type="entry name" value="TPR-like"/>
    <property type="match status" value="1"/>
</dbReference>
<dbReference type="InterPro" id="IPR011990">
    <property type="entry name" value="TPR-like_helical_dom_sf"/>
</dbReference>
<feature type="signal peptide" evidence="1">
    <location>
        <begin position="1"/>
        <end position="19"/>
    </location>
</feature>
<accession>A0ABS0XP60</accession>
<dbReference type="EMBL" id="JAELXS010000004">
    <property type="protein sequence ID" value="MBJ6121831.1"/>
    <property type="molecule type" value="Genomic_DNA"/>
</dbReference>
<sequence length="114" mass="12300">MRTLIAPVLIAIMATPTLAADRVGYTSIASGDLAQAESTLVAERRIFPSRPELMLNLAAVYQRTGRDAAARDLYRSVLEKPAVMMDMPSGEIVSSHDVADRGIARLTPAVFATR</sequence>
<gene>
    <name evidence="2" type="ORF">JAO74_08510</name>
</gene>
<protein>
    <submittedName>
        <fullName evidence="2">Tetratricopeptide repeat protein</fullName>
    </submittedName>
</protein>
<name>A0ABS0XP60_9SPHN</name>
<comment type="caution">
    <text evidence="2">The sequence shown here is derived from an EMBL/GenBank/DDBJ whole genome shotgun (WGS) entry which is preliminary data.</text>
</comment>
<dbReference type="Gene3D" id="1.25.40.10">
    <property type="entry name" value="Tetratricopeptide repeat domain"/>
    <property type="match status" value="1"/>
</dbReference>
<organism evidence="2 3">
    <name type="scientific">Sphingomonas mollis</name>
    <dbReference type="NCBI Taxonomy" id="2795726"/>
    <lineage>
        <taxon>Bacteria</taxon>
        <taxon>Pseudomonadati</taxon>
        <taxon>Pseudomonadota</taxon>
        <taxon>Alphaproteobacteria</taxon>
        <taxon>Sphingomonadales</taxon>
        <taxon>Sphingomonadaceae</taxon>
        <taxon>Sphingomonas</taxon>
    </lineage>
</organism>